<feature type="compositionally biased region" description="Low complexity" evidence="1">
    <location>
        <begin position="74"/>
        <end position="83"/>
    </location>
</feature>
<dbReference type="EMBL" id="BSNL01000002">
    <property type="protein sequence ID" value="GLQ28769.1"/>
    <property type="molecule type" value="Genomic_DNA"/>
</dbReference>
<reference evidence="4" key="1">
    <citation type="journal article" date="2014" name="Int. J. Syst. Evol. Microbiol.">
        <title>Complete genome of a new Firmicutes species belonging to the dominant human colonic microbiota ('Ruminococcus bicirculans') reveals two chromosomes and a selective capacity to utilize plant glucans.</title>
        <authorList>
            <consortium name="NISC Comparative Sequencing Program"/>
            <person name="Wegmann U."/>
            <person name="Louis P."/>
            <person name="Goesmann A."/>
            <person name="Henrissat B."/>
            <person name="Duncan S.H."/>
            <person name="Flint H.J."/>
        </authorList>
    </citation>
    <scope>NUCLEOTIDE SEQUENCE</scope>
    <source>
        <strain evidence="4">NBRC 109915</strain>
    </source>
</reference>
<evidence type="ECO:0000313" key="5">
    <source>
        <dbReference type="Proteomes" id="UP001161388"/>
    </source>
</evidence>
<evidence type="ECO:0000256" key="1">
    <source>
        <dbReference type="SAM" id="MobiDB-lite"/>
    </source>
</evidence>
<evidence type="ECO:0000256" key="2">
    <source>
        <dbReference type="SAM" id="SignalP"/>
    </source>
</evidence>
<feature type="domain" description="DUF4384" evidence="3">
    <location>
        <begin position="344"/>
        <end position="426"/>
    </location>
</feature>
<feature type="compositionally biased region" description="Polar residues" evidence="1">
    <location>
        <begin position="84"/>
        <end position="94"/>
    </location>
</feature>
<feature type="chain" id="PRO_5046932289" description="DUF4384 domain-containing protein" evidence="2">
    <location>
        <begin position="20"/>
        <end position="474"/>
    </location>
</feature>
<gene>
    <name evidence="4" type="ORF">GCM10007927_35720</name>
</gene>
<keyword evidence="2" id="KW-0732">Signal</keyword>
<sequence>MGGTASLALNLGVAAALMAAMQPQPIADQPVPESRLNVEAQAVTRSEATAQEPQSQTATEGAAKGAKLDNGTVAQSQAKAQAAPSTSLHAQEPQTAPAEVLQTPPPMLSAAQPAVPLTTAKNPISQIADAVQPIAFKTNSAPIKVTKTPINAPPVSTTLPQSPEISPLASSAPVLLAGLPQTPDSIPASQQPPANITAPQQAPDVTTTKAMLAFPTAGPVDPVSFAAFQSFMQPSAASGADLRDSLGAALSLPCARMQVTFDPETTTLNVTGHVPDASQRAPVLAALQAQMGSDIAVAENLLVLPAPQCGALTGIADVGLPQSTDQITNPLIVGADTHARAFRYVAGDPLVMSLTAPDYPAYVYVDYFDADGNVIHLSPNDRAPLQAVQPKSALQIGAENTDAPGLFVTIGPPYGQEIAAAFAASAPLYEGTRPLVEPAGAYLEWLKEKVAAARTEHADFKGEWVYFFVTTAAN</sequence>
<name>A0ABQ5VNQ0_9RHOB</name>
<comment type="caution">
    <text evidence="4">The sequence shown here is derived from an EMBL/GenBank/DDBJ whole genome shotgun (WGS) entry which is preliminary data.</text>
</comment>
<feature type="region of interest" description="Disordered" evidence="1">
    <location>
        <begin position="42"/>
        <end position="110"/>
    </location>
</feature>
<keyword evidence="5" id="KW-1185">Reference proteome</keyword>
<dbReference type="InterPro" id="IPR025493">
    <property type="entry name" value="DUF4384"/>
</dbReference>
<dbReference type="Pfam" id="PF14326">
    <property type="entry name" value="DUF4384"/>
    <property type="match status" value="1"/>
</dbReference>
<evidence type="ECO:0000313" key="4">
    <source>
        <dbReference type="EMBL" id="GLQ28769.1"/>
    </source>
</evidence>
<feature type="compositionally biased region" description="Polar residues" evidence="1">
    <location>
        <begin position="43"/>
        <end position="59"/>
    </location>
</feature>
<accession>A0ABQ5VNQ0</accession>
<evidence type="ECO:0000259" key="3">
    <source>
        <dbReference type="Pfam" id="PF14326"/>
    </source>
</evidence>
<dbReference type="Proteomes" id="UP001161388">
    <property type="component" value="Unassembled WGS sequence"/>
</dbReference>
<reference evidence="4" key="2">
    <citation type="submission" date="2023-01" db="EMBL/GenBank/DDBJ databases">
        <title>Draft genome sequence of Sulfitobacter pacificus strain NBRC 109915.</title>
        <authorList>
            <person name="Sun Q."/>
            <person name="Mori K."/>
        </authorList>
    </citation>
    <scope>NUCLEOTIDE SEQUENCE</scope>
    <source>
        <strain evidence="4">NBRC 109915</strain>
    </source>
</reference>
<feature type="signal peptide" evidence="2">
    <location>
        <begin position="1"/>
        <end position="19"/>
    </location>
</feature>
<proteinExistence type="predicted"/>
<organism evidence="4 5">
    <name type="scientific">Sulfitobacter pacificus</name>
    <dbReference type="NCBI Taxonomy" id="1499314"/>
    <lineage>
        <taxon>Bacteria</taxon>
        <taxon>Pseudomonadati</taxon>
        <taxon>Pseudomonadota</taxon>
        <taxon>Alphaproteobacteria</taxon>
        <taxon>Rhodobacterales</taxon>
        <taxon>Roseobacteraceae</taxon>
        <taxon>Sulfitobacter</taxon>
    </lineage>
</organism>
<protein>
    <recommendedName>
        <fullName evidence="3">DUF4384 domain-containing protein</fullName>
    </recommendedName>
</protein>